<keyword evidence="2" id="KW-0805">Transcription regulation</keyword>
<dbReference type="Gene3D" id="1.10.10.10">
    <property type="entry name" value="Winged helix-like DNA-binding domain superfamily/Winged helix DNA-binding domain"/>
    <property type="match status" value="1"/>
</dbReference>
<comment type="caution">
    <text evidence="5">The sequence shown here is derived from an EMBL/GenBank/DDBJ whole genome shotgun (WGS) entry which is preliminary data.</text>
</comment>
<evidence type="ECO:0000313" key="6">
    <source>
        <dbReference type="Proteomes" id="UP001141992"/>
    </source>
</evidence>
<evidence type="ECO:0000256" key="4">
    <source>
        <dbReference type="ARBA" id="ARBA00023163"/>
    </source>
</evidence>
<comment type="similarity">
    <text evidence="1">Belongs to the LysR transcriptional regulatory family.</text>
</comment>
<dbReference type="GO" id="GO:0005829">
    <property type="term" value="C:cytosol"/>
    <property type="evidence" value="ECO:0007669"/>
    <property type="project" value="TreeGrafter"/>
</dbReference>
<dbReference type="GO" id="GO:0003700">
    <property type="term" value="F:DNA-binding transcription factor activity"/>
    <property type="evidence" value="ECO:0007669"/>
    <property type="project" value="InterPro"/>
</dbReference>
<dbReference type="eggNOG" id="COG0583">
    <property type="taxonomic scope" value="Bacteria"/>
</dbReference>
<dbReference type="InterPro" id="IPR005119">
    <property type="entry name" value="LysR_subst-bd"/>
</dbReference>
<evidence type="ECO:0000313" key="5">
    <source>
        <dbReference type="EMBL" id="MCZ8402943.1"/>
    </source>
</evidence>
<dbReference type="InterPro" id="IPR036388">
    <property type="entry name" value="WH-like_DNA-bd_sf"/>
</dbReference>
<sequence length="295" mass="32513">MDLRPLRALVEVVRQGGFSQAAKAVFATQPTVSKAVRQLEDEIGMPLLDRQAQPPRLTEAGEIVYRRAVKMLAERDDLYAELDELRGLKRGVLRLGLPPLGSSTLFAPMFARFRSRYPHIEISLLEHGGHRLEEMVMAGGIELAASLRPDSDNFDWQPVAREPLVALLPADHPHARAATVGLDQLRDSPFILFETGFALNRIIQEACRRAGFAPAIAARSGQIDFIVALVSAGLGVAFLPRVKAEEERHAGVALVPLRDAHTDWEMGLVWRRGGYLSPAAQAWLALAREMHPDTA</sequence>
<dbReference type="GO" id="GO:0003677">
    <property type="term" value="F:DNA binding"/>
    <property type="evidence" value="ECO:0007669"/>
    <property type="project" value="UniProtKB-KW"/>
</dbReference>
<protein>
    <submittedName>
        <fullName evidence="5">LysR family transcriptional regulator</fullName>
    </submittedName>
</protein>
<gene>
    <name evidence="5" type="ORF">O9570_15935</name>
</gene>
<dbReference type="AlphaFoldDB" id="A0A0D6FXL8"/>
<dbReference type="PROSITE" id="PS50931">
    <property type="entry name" value="HTH_LYSR"/>
    <property type="match status" value="1"/>
</dbReference>
<keyword evidence="4" id="KW-0804">Transcription</keyword>
<dbReference type="CDD" id="cd08438">
    <property type="entry name" value="PBP2_CidR"/>
    <property type="match status" value="1"/>
</dbReference>
<keyword evidence="3" id="KW-0238">DNA-binding</keyword>
<accession>A0A0D6FXL8</accession>
<evidence type="ECO:0000256" key="2">
    <source>
        <dbReference type="ARBA" id="ARBA00023015"/>
    </source>
</evidence>
<dbReference type="SUPFAM" id="SSF53850">
    <property type="entry name" value="Periplasmic binding protein-like II"/>
    <property type="match status" value="1"/>
</dbReference>
<dbReference type="PANTHER" id="PTHR30419:SF8">
    <property type="entry name" value="NITROGEN ASSIMILATION TRANSCRIPTIONAL ACTIVATOR-RELATED"/>
    <property type="match status" value="1"/>
</dbReference>
<dbReference type="PRINTS" id="PR00039">
    <property type="entry name" value="HTHLYSR"/>
</dbReference>
<dbReference type="Gene3D" id="3.40.190.290">
    <property type="match status" value="1"/>
</dbReference>
<dbReference type="InterPro" id="IPR000847">
    <property type="entry name" value="LysR_HTH_N"/>
</dbReference>
<dbReference type="InterPro" id="IPR050950">
    <property type="entry name" value="HTH-type_LysR_regulators"/>
</dbReference>
<dbReference type="RefSeq" id="WP_020925169.1">
    <property type="nucleotide sequence ID" value="NZ_CABIYZ010000003.1"/>
</dbReference>
<dbReference type="InterPro" id="IPR036390">
    <property type="entry name" value="WH_DNA-bd_sf"/>
</dbReference>
<dbReference type="PANTHER" id="PTHR30419">
    <property type="entry name" value="HTH-TYPE TRANSCRIPTIONAL REGULATOR YBHD"/>
    <property type="match status" value="1"/>
</dbReference>
<dbReference type="GeneID" id="75274433"/>
<dbReference type="Pfam" id="PF03466">
    <property type="entry name" value="LysR_substrate"/>
    <property type="match status" value="1"/>
</dbReference>
<evidence type="ECO:0000256" key="3">
    <source>
        <dbReference type="ARBA" id="ARBA00023125"/>
    </source>
</evidence>
<dbReference type="SUPFAM" id="SSF46785">
    <property type="entry name" value="Winged helix' DNA-binding domain"/>
    <property type="match status" value="1"/>
</dbReference>
<name>A0A0D6FXL8_ALCXX</name>
<evidence type="ECO:0000256" key="1">
    <source>
        <dbReference type="ARBA" id="ARBA00009437"/>
    </source>
</evidence>
<dbReference type="Proteomes" id="UP001141992">
    <property type="component" value="Unassembled WGS sequence"/>
</dbReference>
<dbReference type="FunFam" id="1.10.10.10:FF:000001">
    <property type="entry name" value="LysR family transcriptional regulator"/>
    <property type="match status" value="1"/>
</dbReference>
<proteinExistence type="inferred from homology"/>
<dbReference type="EMBL" id="JAPZVI010000011">
    <property type="protein sequence ID" value="MCZ8402943.1"/>
    <property type="molecule type" value="Genomic_DNA"/>
</dbReference>
<dbReference type="KEGG" id="axx:ERS451415_00742"/>
<organism evidence="5 6">
    <name type="scientific">Alcaligenes xylosoxydans xylosoxydans</name>
    <name type="common">Achromobacter xylosoxidans</name>
    <dbReference type="NCBI Taxonomy" id="85698"/>
    <lineage>
        <taxon>Bacteria</taxon>
        <taxon>Pseudomonadati</taxon>
        <taxon>Pseudomonadota</taxon>
        <taxon>Betaproteobacteria</taxon>
        <taxon>Burkholderiales</taxon>
        <taxon>Alcaligenaceae</taxon>
        <taxon>Achromobacter</taxon>
    </lineage>
</organism>
<dbReference type="Pfam" id="PF00126">
    <property type="entry name" value="HTH_1"/>
    <property type="match status" value="1"/>
</dbReference>
<accession>A0A0M7ITS9</accession>
<reference evidence="5" key="1">
    <citation type="submission" date="2022-12" db="EMBL/GenBank/DDBJ databases">
        <authorList>
            <person name="Voronina O.L."/>
            <person name="Kunda M.S."/>
            <person name="Ryzhova N."/>
            <person name="Aksenova E.I."/>
        </authorList>
    </citation>
    <scope>NUCLEOTIDE SEQUENCE</scope>
    <source>
        <strain evidence="5">SCCH136:Ach223948</strain>
    </source>
</reference>